<accession>A2Q3J1</accession>
<name>A2Q3J1_MEDTR</name>
<dbReference type="EMBL" id="AC155884">
    <property type="protein sequence ID" value="ABN08194.1"/>
    <property type="molecule type" value="Genomic_DNA"/>
</dbReference>
<reference evidence="1" key="1">
    <citation type="submission" date="2005-02" db="EMBL/GenBank/DDBJ databases">
        <authorList>
            <person name="Town C.D."/>
        </authorList>
    </citation>
    <scope>NUCLEOTIDE SEQUENCE</scope>
</reference>
<dbReference type="AlphaFoldDB" id="A2Q3J1"/>
<sequence>MCRRRDFGENFSDNHSQRRLLWSPPRLVLQENRMDLSCKGLNKAARKRSLEMEILKFAGGGREGERKTNEVVEASKKMVDG</sequence>
<proteinExistence type="predicted"/>
<protein>
    <submittedName>
        <fullName evidence="1">Uncharacterized protein</fullName>
    </submittedName>
</protein>
<gene>
    <name evidence="1" type="ORF">MtrDRAFT_AC155884g6v2</name>
</gene>
<reference evidence="1" key="2">
    <citation type="submission" date="2007-03" db="EMBL/GenBank/DDBJ databases">
        <authorList>
            <consortium name="The International Medicago Genome Annotation Group"/>
        </authorList>
    </citation>
    <scope>NUCLEOTIDE SEQUENCE</scope>
</reference>
<evidence type="ECO:0000313" key="1">
    <source>
        <dbReference type="EMBL" id="ABN08194.1"/>
    </source>
</evidence>
<organism evidence="1">
    <name type="scientific">Medicago truncatula</name>
    <name type="common">Barrel medic</name>
    <name type="synonym">Medicago tribuloides</name>
    <dbReference type="NCBI Taxonomy" id="3880"/>
    <lineage>
        <taxon>Eukaryota</taxon>
        <taxon>Viridiplantae</taxon>
        <taxon>Streptophyta</taxon>
        <taxon>Embryophyta</taxon>
        <taxon>Tracheophyta</taxon>
        <taxon>Spermatophyta</taxon>
        <taxon>Magnoliopsida</taxon>
        <taxon>eudicotyledons</taxon>
        <taxon>Gunneridae</taxon>
        <taxon>Pentapetalae</taxon>
        <taxon>rosids</taxon>
        <taxon>fabids</taxon>
        <taxon>Fabales</taxon>
        <taxon>Fabaceae</taxon>
        <taxon>Papilionoideae</taxon>
        <taxon>50 kb inversion clade</taxon>
        <taxon>NPAAA clade</taxon>
        <taxon>Hologalegina</taxon>
        <taxon>IRL clade</taxon>
        <taxon>Trifolieae</taxon>
        <taxon>Medicago</taxon>
    </lineage>
</organism>